<name>A0A542Y693_9MICO</name>
<dbReference type="RefSeq" id="WP_170219667.1">
    <property type="nucleotide sequence ID" value="NZ_VFON01000001.1"/>
</dbReference>
<organism evidence="7 8">
    <name type="scientific">Leucobacter komagatae</name>
    <dbReference type="NCBI Taxonomy" id="55969"/>
    <lineage>
        <taxon>Bacteria</taxon>
        <taxon>Bacillati</taxon>
        <taxon>Actinomycetota</taxon>
        <taxon>Actinomycetes</taxon>
        <taxon>Micrococcales</taxon>
        <taxon>Microbacteriaceae</taxon>
        <taxon>Leucobacter</taxon>
    </lineage>
</organism>
<sequence length="470" mass="48020">MRPIALAAAAALVLGGGAALVGPAPDAEAVANGTAGEGTQGQDTVLEGTVANTEALFEVTPAQLRATTAVGAEETHTATLVANRTMVLTGTSHGENTDSETTTSFSGVCPAGWFGSVTMQAGDTCQLTWTTHPTRILSTSQSASFTAQAVDAEGQPAGEPVLSSFNLELTSTVLEFERDYGFGEVPLGRDGSQTLRLTNRASTDALVSLSNVDAPFAVDERLLMEELRVPALATIEVPLYFRPTAAGPASGYGDWSYRLDDGTGDRRSGYLRLSGLGSAEQPPIDVSATGVDFGKVRVGDTVERTITLTNSSTDAVAIDALNPVDLGLLGLSLGELPEYGFVPAGESITVTISWKPTKAGALSQQALFAASRLLPARAASTPDPDLAEFAAALAGTAIADGPTTDGGGTTEPPTKPKPTQPKPTQPKPEPPTGAGSLPGTGGPELAWGLGIALALAAAGGVTLLRSPRRR</sequence>
<comment type="caution">
    <text evidence="7">The sequence shown here is derived from an EMBL/GenBank/DDBJ whole genome shotgun (WGS) entry which is preliminary data.</text>
</comment>
<keyword evidence="2" id="KW-0963">Cytoplasm</keyword>
<evidence type="ECO:0000256" key="3">
    <source>
        <dbReference type="SAM" id="MobiDB-lite"/>
    </source>
</evidence>
<keyword evidence="4" id="KW-0472">Membrane</keyword>
<evidence type="ECO:0000256" key="5">
    <source>
        <dbReference type="SAM" id="SignalP"/>
    </source>
</evidence>
<dbReference type="InterPro" id="IPR031549">
    <property type="entry name" value="ASH"/>
</dbReference>
<evidence type="ECO:0000256" key="2">
    <source>
        <dbReference type="ARBA" id="ARBA00022490"/>
    </source>
</evidence>
<comment type="subcellular location">
    <subcellularLocation>
        <location evidence="1">Cytoplasm</location>
    </subcellularLocation>
</comment>
<dbReference type="GO" id="GO:0005737">
    <property type="term" value="C:cytoplasm"/>
    <property type="evidence" value="ECO:0007669"/>
    <property type="project" value="UniProtKB-SubCell"/>
</dbReference>
<feature type="signal peptide" evidence="5">
    <location>
        <begin position="1"/>
        <end position="21"/>
    </location>
</feature>
<evidence type="ECO:0000313" key="7">
    <source>
        <dbReference type="EMBL" id="TQL43586.1"/>
    </source>
</evidence>
<dbReference type="InterPro" id="IPR013783">
    <property type="entry name" value="Ig-like_fold"/>
</dbReference>
<evidence type="ECO:0000256" key="1">
    <source>
        <dbReference type="ARBA" id="ARBA00004496"/>
    </source>
</evidence>
<keyword evidence="8" id="KW-1185">Reference proteome</keyword>
<protein>
    <submittedName>
        <fullName evidence="7">ASPM-SPD-2-Hydin domain-containing protein</fullName>
    </submittedName>
</protein>
<reference evidence="7 8" key="1">
    <citation type="submission" date="2019-06" db="EMBL/GenBank/DDBJ databases">
        <title>Sequencing the genomes of 1000 actinobacteria strains.</title>
        <authorList>
            <person name="Klenk H.-P."/>
        </authorList>
    </citation>
    <scope>NUCLEOTIDE SEQUENCE [LARGE SCALE GENOMIC DNA]</scope>
    <source>
        <strain evidence="7 8">DSM 8803</strain>
    </source>
</reference>
<evidence type="ECO:0000313" key="8">
    <source>
        <dbReference type="Proteomes" id="UP000319094"/>
    </source>
</evidence>
<keyword evidence="5" id="KW-0732">Signal</keyword>
<keyword evidence="4" id="KW-0812">Transmembrane</keyword>
<dbReference type="NCBIfam" id="NF012200">
    <property type="entry name" value="choice_anch_D"/>
    <property type="match status" value="1"/>
</dbReference>
<feature type="domain" description="Abnormal spindle-like microcephaly-associated protein ASH" evidence="6">
    <location>
        <begin position="289"/>
        <end position="363"/>
    </location>
</feature>
<keyword evidence="4" id="KW-1133">Transmembrane helix</keyword>
<dbReference type="GO" id="GO:0005975">
    <property type="term" value="P:carbohydrate metabolic process"/>
    <property type="evidence" value="ECO:0007669"/>
    <property type="project" value="UniProtKB-ARBA"/>
</dbReference>
<feature type="region of interest" description="Disordered" evidence="3">
    <location>
        <begin position="398"/>
        <end position="443"/>
    </location>
</feature>
<dbReference type="Pfam" id="PF15780">
    <property type="entry name" value="ASH"/>
    <property type="match status" value="1"/>
</dbReference>
<proteinExistence type="predicted"/>
<evidence type="ECO:0000259" key="6">
    <source>
        <dbReference type="Pfam" id="PF15780"/>
    </source>
</evidence>
<feature type="transmembrane region" description="Helical" evidence="4">
    <location>
        <begin position="445"/>
        <end position="464"/>
    </location>
</feature>
<feature type="chain" id="PRO_5038993511" evidence="5">
    <location>
        <begin position="22"/>
        <end position="470"/>
    </location>
</feature>
<accession>A0A542Y693</accession>
<dbReference type="AlphaFoldDB" id="A0A542Y693"/>
<gene>
    <name evidence="7" type="ORF">FB468_1612</name>
</gene>
<dbReference type="EMBL" id="VFON01000001">
    <property type="protein sequence ID" value="TQL43586.1"/>
    <property type="molecule type" value="Genomic_DNA"/>
</dbReference>
<dbReference type="Proteomes" id="UP000319094">
    <property type="component" value="Unassembled WGS sequence"/>
</dbReference>
<evidence type="ECO:0000256" key="4">
    <source>
        <dbReference type="SAM" id="Phobius"/>
    </source>
</evidence>
<dbReference type="Gene3D" id="2.60.40.10">
    <property type="entry name" value="Immunoglobulins"/>
    <property type="match status" value="2"/>
</dbReference>
<feature type="compositionally biased region" description="Pro residues" evidence="3">
    <location>
        <begin position="413"/>
        <end position="431"/>
    </location>
</feature>